<dbReference type="Pfam" id="PF00293">
    <property type="entry name" value="NUDIX"/>
    <property type="match status" value="1"/>
</dbReference>
<dbReference type="AlphaFoldDB" id="A0A6P6S5A4"/>
<accession>A0A6P6S5A4</accession>
<protein>
    <submittedName>
        <fullName evidence="4">Uncharacterized protein LOC34619468</fullName>
    </submittedName>
</protein>
<proteinExistence type="predicted"/>
<dbReference type="PANTHER" id="PTHR13030:SF8">
    <property type="entry name" value="ADP-RIBOSE PYROPHOSPHATASE, MITOCHONDRIAL"/>
    <property type="match status" value="1"/>
</dbReference>
<dbReference type="InterPro" id="IPR039989">
    <property type="entry name" value="NUDT9"/>
</dbReference>
<evidence type="ECO:0000256" key="1">
    <source>
        <dbReference type="SAM" id="MobiDB-lite"/>
    </source>
</evidence>
<keyword evidence="3" id="KW-1185">Reference proteome</keyword>
<dbReference type="OrthoDB" id="9972248at2759"/>
<sequence>MGEEEASMGSLKAGAALSEQDALCRESFDAALKKNARGRADSLSSSFCLLSLLNTVLDAASCDAAAYFDWGSLLATRHISRDTHVSASDTPLQEACADRPSWLASWGVNPACRDEGATCTAFVLAFSQPGVLGAWGCNIAADAIVMRRHPETKRLQVALVRRADGTDAYALPGGFVEEGELENLSQCAAREFLEEAAAYSLSTSSPAAGAEDAADGEDEAAESFTSPPAKKPPLCVYAGLVDDERNTANAWMETAAFLWVLDEAQSENIFLQAGSDAAEGSAAFYDLEEDSELAKRGVKPLENLFGSHSHIAAPMKREGPLRSSGFERFGPCLFGASFPSPAFGKK</sequence>
<dbReference type="RefSeq" id="XP_026194510.1">
    <property type="nucleotide sequence ID" value="XM_026338725.1"/>
</dbReference>
<dbReference type="PROSITE" id="PS51462">
    <property type="entry name" value="NUDIX"/>
    <property type="match status" value="1"/>
</dbReference>
<dbReference type="SUPFAM" id="SSF55811">
    <property type="entry name" value="Nudix"/>
    <property type="match status" value="1"/>
</dbReference>
<dbReference type="Proteomes" id="UP000515125">
    <property type="component" value="Unplaced"/>
</dbReference>
<dbReference type="InterPro" id="IPR015797">
    <property type="entry name" value="NUDIX_hydrolase-like_dom_sf"/>
</dbReference>
<evidence type="ECO:0000313" key="3">
    <source>
        <dbReference type="Proteomes" id="UP000515125"/>
    </source>
</evidence>
<gene>
    <name evidence="4" type="primary">LOC34619468</name>
</gene>
<dbReference type="PANTHER" id="PTHR13030">
    <property type="entry name" value="NUDIX HYDROLASE"/>
    <property type="match status" value="1"/>
</dbReference>
<dbReference type="InterPro" id="IPR000086">
    <property type="entry name" value="NUDIX_hydrolase_dom"/>
</dbReference>
<reference evidence="4" key="1">
    <citation type="submission" date="2025-08" db="UniProtKB">
        <authorList>
            <consortium name="RefSeq"/>
        </authorList>
    </citation>
    <scope>IDENTIFICATION</scope>
</reference>
<dbReference type="GO" id="GO:0047631">
    <property type="term" value="F:ADP-ribose diphosphatase activity"/>
    <property type="evidence" value="ECO:0007669"/>
    <property type="project" value="InterPro"/>
</dbReference>
<feature type="compositionally biased region" description="Acidic residues" evidence="1">
    <location>
        <begin position="212"/>
        <end position="221"/>
    </location>
</feature>
<name>A0A6P6S5A4_9EIME</name>
<dbReference type="Gene3D" id="3.90.79.10">
    <property type="entry name" value="Nucleoside Triphosphate Pyrophosphohydrolase"/>
    <property type="match status" value="1"/>
</dbReference>
<organism evidence="3 4">
    <name type="scientific">Cyclospora cayetanensis</name>
    <dbReference type="NCBI Taxonomy" id="88456"/>
    <lineage>
        <taxon>Eukaryota</taxon>
        <taxon>Sar</taxon>
        <taxon>Alveolata</taxon>
        <taxon>Apicomplexa</taxon>
        <taxon>Conoidasida</taxon>
        <taxon>Coccidia</taxon>
        <taxon>Eucoccidiorida</taxon>
        <taxon>Eimeriorina</taxon>
        <taxon>Eimeriidae</taxon>
        <taxon>Cyclospora</taxon>
    </lineage>
</organism>
<evidence type="ECO:0000259" key="2">
    <source>
        <dbReference type="PROSITE" id="PS51462"/>
    </source>
</evidence>
<dbReference type="GeneID" id="34619468"/>
<feature type="domain" description="Nudix hydrolase" evidence="2">
    <location>
        <begin position="136"/>
        <end position="295"/>
    </location>
</feature>
<feature type="region of interest" description="Disordered" evidence="1">
    <location>
        <begin position="203"/>
        <end position="227"/>
    </location>
</feature>
<evidence type="ECO:0000313" key="4">
    <source>
        <dbReference type="RefSeq" id="XP_026194510.1"/>
    </source>
</evidence>